<evidence type="ECO:0000313" key="2">
    <source>
        <dbReference type="Proteomes" id="UP000663848"/>
    </source>
</evidence>
<feature type="non-terminal residue" evidence="1">
    <location>
        <position position="1"/>
    </location>
</feature>
<protein>
    <submittedName>
        <fullName evidence="1">Uncharacterized protein</fullName>
    </submittedName>
</protein>
<evidence type="ECO:0000313" key="1">
    <source>
        <dbReference type="EMBL" id="CAF5086520.1"/>
    </source>
</evidence>
<comment type="caution">
    <text evidence="1">The sequence shown here is derived from an EMBL/GenBank/DDBJ whole genome shotgun (WGS) entry which is preliminary data.</text>
</comment>
<gene>
    <name evidence="1" type="ORF">QYT958_LOCUS44147</name>
</gene>
<organism evidence="1 2">
    <name type="scientific">Rotaria socialis</name>
    <dbReference type="NCBI Taxonomy" id="392032"/>
    <lineage>
        <taxon>Eukaryota</taxon>
        <taxon>Metazoa</taxon>
        <taxon>Spiralia</taxon>
        <taxon>Gnathifera</taxon>
        <taxon>Rotifera</taxon>
        <taxon>Eurotatoria</taxon>
        <taxon>Bdelloidea</taxon>
        <taxon>Philodinida</taxon>
        <taxon>Philodinidae</taxon>
        <taxon>Rotaria</taxon>
    </lineage>
</organism>
<dbReference type="AlphaFoldDB" id="A0A822E3X0"/>
<reference evidence="1" key="1">
    <citation type="submission" date="2021-02" db="EMBL/GenBank/DDBJ databases">
        <authorList>
            <person name="Nowell W R."/>
        </authorList>
    </citation>
    <scope>NUCLEOTIDE SEQUENCE</scope>
</reference>
<name>A0A822E3X0_9BILA</name>
<feature type="non-terminal residue" evidence="1">
    <location>
        <position position="58"/>
    </location>
</feature>
<accession>A0A822E3X0</accession>
<dbReference type="EMBL" id="CAJOBR010066726">
    <property type="protein sequence ID" value="CAF5086520.1"/>
    <property type="molecule type" value="Genomic_DNA"/>
</dbReference>
<dbReference type="Proteomes" id="UP000663848">
    <property type="component" value="Unassembled WGS sequence"/>
</dbReference>
<sequence>KVNELDKLIQTLVNHAHDVHVVSYEKQAKDQLTDILHERPPRPRQGFLLNGLRFEPIS</sequence>
<proteinExistence type="predicted"/>